<evidence type="ECO:0000259" key="1">
    <source>
        <dbReference type="Pfam" id="PF18735"/>
    </source>
</evidence>
<dbReference type="AlphaFoldDB" id="A0A844GCR7"/>
<keyword evidence="3" id="KW-1185">Reference proteome</keyword>
<dbReference type="Proteomes" id="UP000446658">
    <property type="component" value="Unassembled WGS sequence"/>
</dbReference>
<dbReference type="InterPro" id="IPR041519">
    <property type="entry name" value="HEPN_RiboL-PSP"/>
</dbReference>
<dbReference type="RefSeq" id="WP_230370368.1">
    <property type="nucleotide sequence ID" value="NZ_WLYX01000001.1"/>
</dbReference>
<evidence type="ECO:0000313" key="2">
    <source>
        <dbReference type="EMBL" id="MTD33439.1"/>
    </source>
</evidence>
<proteinExistence type="predicted"/>
<protein>
    <recommendedName>
        <fullName evidence="1">RiboL-PSP-HEPN domain-containing protein</fullName>
    </recommendedName>
</protein>
<gene>
    <name evidence="2" type="ORF">GKE73_10980</name>
</gene>
<accession>A0A844GCR7</accession>
<sequence length="232" mass="26568">MARFTAAYSSFIVRLAEVEILRHSAAQKERKDPISLRNEINALSRGAIILLSSHLEAYVKELGELAIDSLTKNNILRSGLSDSFFYHISKDFIDEIKDTAEPEKISGKIFEFLASDHVLWSKSGPFPIQIPSERFNKGFSNPSYQKIKAYFNRFGYSSFQHDLSAHLRGDYLSVVNMINHLVDIRNKIAHGDPTATKTPQEVRDIVMFVRRFCQVTDSIFAAWWRSNFCSIR</sequence>
<feature type="domain" description="RiboL-PSP-HEPN" evidence="1">
    <location>
        <begin position="31"/>
        <end position="220"/>
    </location>
</feature>
<dbReference type="EMBL" id="WLYX01000001">
    <property type="protein sequence ID" value="MTD33439.1"/>
    <property type="molecule type" value="Genomic_DNA"/>
</dbReference>
<comment type="caution">
    <text evidence="2">The sequence shown here is derived from an EMBL/GenBank/DDBJ whole genome shotgun (WGS) entry which is preliminary data.</text>
</comment>
<name>A0A844GCR7_9NEIS</name>
<organism evidence="2 3">
    <name type="scientific">Paludibacterium denitrificans</name>
    <dbReference type="NCBI Taxonomy" id="2675226"/>
    <lineage>
        <taxon>Bacteria</taxon>
        <taxon>Pseudomonadati</taxon>
        <taxon>Pseudomonadota</taxon>
        <taxon>Betaproteobacteria</taxon>
        <taxon>Neisseriales</taxon>
        <taxon>Chromobacteriaceae</taxon>
        <taxon>Paludibacterium</taxon>
    </lineage>
</organism>
<reference evidence="2 3" key="1">
    <citation type="submission" date="2019-11" db="EMBL/GenBank/DDBJ databases">
        <title>Draft genome sequence of Paludibacterium sp. dN18-1.</title>
        <authorList>
            <person name="Im W.-T."/>
        </authorList>
    </citation>
    <scope>NUCLEOTIDE SEQUENCE [LARGE SCALE GENOMIC DNA]</scope>
    <source>
        <strain evidence="3">dN 18-1</strain>
    </source>
</reference>
<dbReference type="Pfam" id="PF18735">
    <property type="entry name" value="HEPN_RiboL-PSP"/>
    <property type="match status" value="1"/>
</dbReference>
<evidence type="ECO:0000313" key="3">
    <source>
        <dbReference type="Proteomes" id="UP000446658"/>
    </source>
</evidence>